<dbReference type="PANTHER" id="PTHR42929:SF1">
    <property type="entry name" value="INNER MEMBRANE ABC TRANSPORTER PERMEASE PROTEIN YDCU-RELATED"/>
    <property type="match status" value="1"/>
</dbReference>
<dbReference type="Proteomes" id="UP000295008">
    <property type="component" value="Unassembled WGS sequence"/>
</dbReference>
<keyword evidence="3 8" id="KW-0813">Transport</keyword>
<dbReference type="InterPro" id="IPR000515">
    <property type="entry name" value="MetI-like"/>
</dbReference>
<protein>
    <submittedName>
        <fullName evidence="10">ABC-type spermidine/putrescine transport system permease subunit I</fullName>
    </submittedName>
</protein>
<keyword evidence="7 8" id="KW-0472">Membrane</keyword>
<comment type="subcellular location">
    <subcellularLocation>
        <location evidence="1 8">Cell membrane</location>
        <topology evidence="1 8">Multi-pass membrane protein</topology>
    </subcellularLocation>
</comment>
<evidence type="ECO:0000256" key="5">
    <source>
        <dbReference type="ARBA" id="ARBA00022692"/>
    </source>
</evidence>
<evidence type="ECO:0000256" key="4">
    <source>
        <dbReference type="ARBA" id="ARBA00022475"/>
    </source>
</evidence>
<gene>
    <name evidence="10" type="ORF">EDC14_1005172</name>
</gene>
<evidence type="ECO:0000256" key="8">
    <source>
        <dbReference type="RuleBase" id="RU363032"/>
    </source>
</evidence>
<dbReference type="EMBL" id="SLUN01000005">
    <property type="protein sequence ID" value="TCL73310.1"/>
    <property type="molecule type" value="Genomic_DNA"/>
</dbReference>
<dbReference type="PANTHER" id="PTHR42929">
    <property type="entry name" value="INNER MEMBRANE ABC TRANSPORTER PERMEASE PROTEIN YDCU-RELATED-RELATED"/>
    <property type="match status" value="1"/>
</dbReference>
<dbReference type="RefSeq" id="WP_132013456.1">
    <property type="nucleotide sequence ID" value="NZ_SLUN01000005.1"/>
</dbReference>
<dbReference type="CDD" id="cd06261">
    <property type="entry name" value="TM_PBP2"/>
    <property type="match status" value="1"/>
</dbReference>
<proteinExistence type="inferred from homology"/>
<evidence type="ECO:0000256" key="6">
    <source>
        <dbReference type="ARBA" id="ARBA00022989"/>
    </source>
</evidence>
<feature type="transmembrane region" description="Helical" evidence="8">
    <location>
        <begin position="156"/>
        <end position="179"/>
    </location>
</feature>
<dbReference type="GO" id="GO:0005886">
    <property type="term" value="C:plasma membrane"/>
    <property type="evidence" value="ECO:0007669"/>
    <property type="project" value="UniProtKB-SubCell"/>
</dbReference>
<keyword evidence="4" id="KW-1003">Cell membrane</keyword>
<sequence>MRKDTARKWLGIGLALPALLLVALIVALPIAQSFIVSFQNGPQGGWTFDNYRKLFSDPNSVANIVYTLQIVAATVLLTTVAAYLLALYLNTSRSWCARTIEKLYIIPQFIPGIVAVYAMMGLIRDTGALNRLLLSFGIAFKPGLMYTPEGIVLMNLWFNIPFATMIIGAELAGIPVSIVESARDVGAGRFQIFRSMILPLSLKSALVAATFVFIGNVGSFTTPFLMGTNAPRMLGVALYQEFGVFHNLPQAAALSVFMFALCAIVGAFYIRSMTRKEPWRANES</sequence>
<feature type="domain" description="ABC transmembrane type-1" evidence="9">
    <location>
        <begin position="64"/>
        <end position="269"/>
    </location>
</feature>
<evidence type="ECO:0000256" key="2">
    <source>
        <dbReference type="ARBA" id="ARBA00007069"/>
    </source>
</evidence>
<dbReference type="GO" id="GO:0055085">
    <property type="term" value="P:transmembrane transport"/>
    <property type="evidence" value="ECO:0007669"/>
    <property type="project" value="InterPro"/>
</dbReference>
<dbReference type="Pfam" id="PF00528">
    <property type="entry name" value="BPD_transp_1"/>
    <property type="match status" value="1"/>
</dbReference>
<comment type="similarity">
    <text evidence="2">Belongs to the binding-protein-dependent transport system permease family. CysTW subfamily.</text>
</comment>
<feature type="transmembrane region" description="Helical" evidence="8">
    <location>
        <begin position="251"/>
        <end position="270"/>
    </location>
</feature>
<comment type="caution">
    <text evidence="10">The sequence shown here is derived from an EMBL/GenBank/DDBJ whole genome shotgun (WGS) entry which is preliminary data.</text>
</comment>
<reference evidence="10 11" key="1">
    <citation type="submission" date="2019-03" db="EMBL/GenBank/DDBJ databases">
        <title>Genomic Encyclopedia of Type Strains, Phase IV (KMG-IV): sequencing the most valuable type-strain genomes for metagenomic binning, comparative biology and taxonomic classification.</title>
        <authorList>
            <person name="Goeker M."/>
        </authorList>
    </citation>
    <scope>NUCLEOTIDE SEQUENCE [LARGE SCALE GENOMIC DNA]</scope>
    <source>
        <strain evidence="10 11">LX-B</strain>
    </source>
</reference>
<keyword evidence="11" id="KW-1185">Reference proteome</keyword>
<feature type="transmembrane region" description="Helical" evidence="8">
    <location>
        <begin position="64"/>
        <end position="91"/>
    </location>
</feature>
<dbReference type="PROSITE" id="PS50928">
    <property type="entry name" value="ABC_TM1"/>
    <property type="match status" value="1"/>
</dbReference>
<feature type="transmembrane region" description="Helical" evidence="8">
    <location>
        <begin position="200"/>
        <end position="226"/>
    </location>
</feature>
<keyword evidence="6 8" id="KW-1133">Transmembrane helix</keyword>
<dbReference type="OrthoDB" id="2162374at2"/>
<feature type="transmembrane region" description="Helical" evidence="8">
    <location>
        <begin position="103"/>
        <end position="123"/>
    </location>
</feature>
<dbReference type="InterPro" id="IPR035906">
    <property type="entry name" value="MetI-like_sf"/>
</dbReference>
<accession>A0A4R1S3S8</accession>
<organism evidence="10 11">
    <name type="scientific">Hydrogenispora ethanolica</name>
    <dbReference type="NCBI Taxonomy" id="1082276"/>
    <lineage>
        <taxon>Bacteria</taxon>
        <taxon>Bacillati</taxon>
        <taxon>Bacillota</taxon>
        <taxon>Hydrogenispora</taxon>
    </lineage>
</organism>
<evidence type="ECO:0000313" key="10">
    <source>
        <dbReference type="EMBL" id="TCL73310.1"/>
    </source>
</evidence>
<evidence type="ECO:0000256" key="7">
    <source>
        <dbReference type="ARBA" id="ARBA00023136"/>
    </source>
</evidence>
<name>A0A4R1S3S8_HYDET</name>
<dbReference type="Gene3D" id="1.10.3720.10">
    <property type="entry name" value="MetI-like"/>
    <property type="match status" value="1"/>
</dbReference>
<evidence type="ECO:0000313" key="11">
    <source>
        <dbReference type="Proteomes" id="UP000295008"/>
    </source>
</evidence>
<keyword evidence="5 8" id="KW-0812">Transmembrane</keyword>
<evidence type="ECO:0000256" key="3">
    <source>
        <dbReference type="ARBA" id="ARBA00022448"/>
    </source>
</evidence>
<evidence type="ECO:0000256" key="1">
    <source>
        <dbReference type="ARBA" id="ARBA00004651"/>
    </source>
</evidence>
<evidence type="ECO:0000259" key="9">
    <source>
        <dbReference type="PROSITE" id="PS50928"/>
    </source>
</evidence>
<dbReference type="AlphaFoldDB" id="A0A4R1S3S8"/>
<dbReference type="SUPFAM" id="SSF161098">
    <property type="entry name" value="MetI-like"/>
    <property type="match status" value="1"/>
</dbReference>